<accession>A0ABS6WLB5</accession>
<proteinExistence type="inferred from homology"/>
<dbReference type="GO" id="GO:0016301">
    <property type="term" value="F:kinase activity"/>
    <property type="evidence" value="ECO:0007669"/>
    <property type="project" value="UniProtKB-KW"/>
</dbReference>
<keyword evidence="2 4" id="KW-0808">Transferase</keyword>
<dbReference type="InterPro" id="IPR018485">
    <property type="entry name" value="FGGY_C"/>
</dbReference>
<dbReference type="PANTHER" id="PTHR43095:SF5">
    <property type="entry name" value="XYLULOSE KINASE"/>
    <property type="match status" value="1"/>
</dbReference>
<comment type="caution">
    <text evidence="7">The sequence shown here is derived from an EMBL/GenBank/DDBJ whole genome shotgun (WGS) entry which is preliminary data.</text>
</comment>
<evidence type="ECO:0000313" key="7">
    <source>
        <dbReference type="EMBL" id="MBW3096453.1"/>
    </source>
</evidence>
<gene>
    <name evidence="7" type="ORF">KY465_04065</name>
</gene>
<comment type="similarity">
    <text evidence="1 4">Belongs to the FGGY kinase family.</text>
</comment>
<dbReference type="Pfam" id="PF00370">
    <property type="entry name" value="FGGY_N"/>
    <property type="match status" value="1"/>
</dbReference>
<organism evidence="7 8">
    <name type="scientific">Pseudohoeflea coraliihabitans</name>
    <dbReference type="NCBI Taxonomy" id="2860393"/>
    <lineage>
        <taxon>Bacteria</taxon>
        <taxon>Pseudomonadati</taxon>
        <taxon>Pseudomonadota</taxon>
        <taxon>Alphaproteobacteria</taxon>
        <taxon>Hyphomicrobiales</taxon>
        <taxon>Rhizobiaceae</taxon>
        <taxon>Pseudohoeflea</taxon>
    </lineage>
</organism>
<keyword evidence="8" id="KW-1185">Reference proteome</keyword>
<dbReference type="RefSeq" id="WP_219200138.1">
    <property type="nucleotide sequence ID" value="NZ_JAHWQX010000001.1"/>
</dbReference>
<dbReference type="Proteomes" id="UP001430804">
    <property type="component" value="Unassembled WGS sequence"/>
</dbReference>
<keyword evidence="3 4" id="KW-0418">Kinase</keyword>
<dbReference type="PROSITE" id="PS00445">
    <property type="entry name" value="FGGY_KINASES_2"/>
    <property type="match status" value="1"/>
</dbReference>
<feature type="domain" description="Carbohydrate kinase FGGY N-terminal" evidence="5">
    <location>
        <begin position="4"/>
        <end position="245"/>
    </location>
</feature>
<evidence type="ECO:0000256" key="1">
    <source>
        <dbReference type="ARBA" id="ARBA00009156"/>
    </source>
</evidence>
<dbReference type="InterPro" id="IPR018483">
    <property type="entry name" value="Carb_kinase_FGGY_CS"/>
</dbReference>
<reference evidence="7" key="1">
    <citation type="submission" date="2021-07" db="EMBL/GenBank/DDBJ databases">
        <title>Pseudohoeflea marina sp. nov. a polyhydroxyalcanoate-producing bacterium.</title>
        <authorList>
            <person name="Zheng W."/>
            <person name="Yu S."/>
            <person name="Huang Y."/>
        </authorList>
    </citation>
    <scope>NUCLEOTIDE SEQUENCE</scope>
    <source>
        <strain evidence="7">DP4N28-3</strain>
    </source>
</reference>
<evidence type="ECO:0000256" key="2">
    <source>
        <dbReference type="ARBA" id="ARBA00022679"/>
    </source>
</evidence>
<evidence type="ECO:0000259" key="5">
    <source>
        <dbReference type="Pfam" id="PF00370"/>
    </source>
</evidence>
<evidence type="ECO:0000259" key="6">
    <source>
        <dbReference type="Pfam" id="PF02782"/>
    </source>
</evidence>
<feature type="domain" description="Carbohydrate kinase FGGY C-terminal" evidence="6">
    <location>
        <begin position="266"/>
        <end position="449"/>
    </location>
</feature>
<dbReference type="InterPro" id="IPR050406">
    <property type="entry name" value="FGGY_Carb_Kinase"/>
</dbReference>
<sequence length="501" mass="53671">MQCVVGLDIGTTSTIGILIALPNRTLATVSRPVTLHTPHQGWSEEDPHQWWDNVCAIVPQLIAEAGVHPVDVKAVGVTGMLPAVVLLDEAGAVLRPSIQQSDGRCGEEVAEMLAELDEADFIAKAGNGINQQLVTAKLRWIARHEPDVFERIATVFGSYDYVNWRLTGERCVERNWALEAGFTDVAGDRLDDRLIGLSGIPRSAIARRVDPHEVIGAVTGAAAAQTGLVEGTPVVGGAADHIASAYAAGIVAPGDILLKFGGASDVMIATDKAVPDPRIYLDYHLIPGLFMPNGCMASGGSALNWFVREIGADMPAASTDARSPHAYLDRRASETPPGADGVQVIPYFLGEKTPVHDAQARGTITGLSLNHGKGHLWRALLEGFGYAIRHHVRVFNDLGYPTTRFLASDGGAQSELWMQIVADILQEPVQLLTGHPGSSLGAAWMAAIGAGLSDDWYGPKAFVGYGRCIDPDRTNADLYESGYRRFRQTYQALAAMRGRDA</sequence>
<name>A0ABS6WLB5_9HYPH</name>
<dbReference type="InterPro" id="IPR000577">
    <property type="entry name" value="Carb_kinase_FGGY"/>
</dbReference>
<dbReference type="Pfam" id="PF02782">
    <property type="entry name" value="FGGY_C"/>
    <property type="match status" value="1"/>
</dbReference>
<dbReference type="EMBL" id="JAHWQX010000001">
    <property type="protein sequence ID" value="MBW3096453.1"/>
    <property type="molecule type" value="Genomic_DNA"/>
</dbReference>
<dbReference type="CDD" id="cd07804">
    <property type="entry name" value="ASKHA_NBD_FGGY_RrXK-like"/>
    <property type="match status" value="1"/>
</dbReference>
<dbReference type="InterPro" id="IPR018484">
    <property type="entry name" value="FGGY_N"/>
</dbReference>
<evidence type="ECO:0000256" key="4">
    <source>
        <dbReference type="RuleBase" id="RU003733"/>
    </source>
</evidence>
<dbReference type="PANTHER" id="PTHR43095">
    <property type="entry name" value="SUGAR KINASE"/>
    <property type="match status" value="1"/>
</dbReference>
<protein>
    <submittedName>
        <fullName evidence="7">FGGY-family carbohydrate kinase</fullName>
    </submittedName>
</protein>
<evidence type="ECO:0000313" key="8">
    <source>
        <dbReference type="Proteomes" id="UP001430804"/>
    </source>
</evidence>
<dbReference type="PIRSF" id="PIRSF000538">
    <property type="entry name" value="GlpK"/>
    <property type="match status" value="1"/>
</dbReference>
<evidence type="ECO:0000256" key="3">
    <source>
        <dbReference type="ARBA" id="ARBA00022777"/>
    </source>
</evidence>